<keyword evidence="2" id="KW-1185">Reference proteome</keyword>
<organism evidence="1 2">
    <name type="scientific">Nezara viridula</name>
    <name type="common">Southern green stink bug</name>
    <name type="synonym">Cimex viridulus</name>
    <dbReference type="NCBI Taxonomy" id="85310"/>
    <lineage>
        <taxon>Eukaryota</taxon>
        <taxon>Metazoa</taxon>
        <taxon>Ecdysozoa</taxon>
        <taxon>Arthropoda</taxon>
        <taxon>Hexapoda</taxon>
        <taxon>Insecta</taxon>
        <taxon>Pterygota</taxon>
        <taxon>Neoptera</taxon>
        <taxon>Paraneoptera</taxon>
        <taxon>Hemiptera</taxon>
        <taxon>Heteroptera</taxon>
        <taxon>Panheteroptera</taxon>
        <taxon>Pentatomomorpha</taxon>
        <taxon>Pentatomoidea</taxon>
        <taxon>Pentatomidae</taxon>
        <taxon>Pentatominae</taxon>
        <taxon>Nezara</taxon>
    </lineage>
</organism>
<gene>
    <name evidence="1" type="ORF">NEZAVI_LOCUS14051</name>
</gene>
<proteinExistence type="predicted"/>
<protein>
    <submittedName>
        <fullName evidence="1">Uncharacterized protein</fullName>
    </submittedName>
</protein>
<evidence type="ECO:0000313" key="1">
    <source>
        <dbReference type="EMBL" id="CAH1406008.1"/>
    </source>
</evidence>
<reference evidence="1" key="1">
    <citation type="submission" date="2022-01" db="EMBL/GenBank/DDBJ databases">
        <authorList>
            <person name="King R."/>
        </authorList>
    </citation>
    <scope>NUCLEOTIDE SEQUENCE</scope>
</reference>
<dbReference type="EMBL" id="OV725082">
    <property type="protein sequence ID" value="CAH1406008.1"/>
    <property type="molecule type" value="Genomic_DNA"/>
</dbReference>
<dbReference type="Proteomes" id="UP001152798">
    <property type="component" value="Chromosome 6"/>
</dbReference>
<dbReference type="AlphaFoldDB" id="A0A9P0HPY8"/>
<sequence length="83" mass="8980">MRVCFDGFCFASLGEDEEGSDTRLQEGVKQQICECGLVDCVCPPLLTTLSNKSSCDVNSQQLNDNQFAGSLVSALLWPAAFDL</sequence>
<accession>A0A9P0HPY8</accession>
<name>A0A9P0HPY8_NEZVI</name>
<evidence type="ECO:0000313" key="2">
    <source>
        <dbReference type="Proteomes" id="UP001152798"/>
    </source>
</evidence>